<evidence type="ECO:0000313" key="12">
    <source>
        <dbReference type="Proteomes" id="UP000664859"/>
    </source>
</evidence>
<keyword evidence="4" id="KW-0479">Metal-binding</keyword>
<evidence type="ECO:0000256" key="3">
    <source>
        <dbReference type="ARBA" id="ARBA00022679"/>
    </source>
</evidence>
<evidence type="ECO:0000256" key="1">
    <source>
        <dbReference type="ARBA" id="ARBA00000900"/>
    </source>
</evidence>
<accession>A0A836C9F1</accession>
<name>A0A836C9F1_9STRA</name>
<keyword evidence="3" id="KW-0808">Transferase</keyword>
<dbReference type="GO" id="GO:0061630">
    <property type="term" value="F:ubiquitin protein ligase activity"/>
    <property type="evidence" value="ECO:0007669"/>
    <property type="project" value="UniProtKB-EC"/>
</dbReference>
<dbReference type="OrthoDB" id="8062037at2759"/>
<dbReference type="Pfam" id="PF13639">
    <property type="entry name" value="zf-RING_2"/>
    <property type="match status" value="1"/>
</dbReference>
<comment type="catalytic activity">
    <reaction evidence="1">
        <text>S-ubiquitinyl-[E2 ubiquitin-conjugating enzyme]-L-cysteine + [acceptor protein]-L-lysine = [E2 ubiquitin-conjugating enzyme]-L-cysteine + N(6)-ubiquitinyl-[acceptor protein]-L-lysine.</text>
        <dbReference type="EC" id="2.3.2.27"/>
    </reaction>
</comment>
<dbReference type="SUPFAM" id="SSF57850">
    <property type="entry name" value="RING/U-box"/>
    <property type="match status" value="1"/>
</dbReference>
<dbReference type="InterPro" id="IPR045191">
    <property type="entry name" value="MBR1/2-like"/>
</dbReference>
<dbReference type="GO" id="GO:0008270">
    <property type="term" value="F:zinc ion binding"/>
    <property type="evidence" value="ECO:0007669"/>
    <property type="project" value="UniProtKB-KW"/>
</dbReference>
<dbReference type="EMBL" id="JAFCMP010000530">
    <property type="protein sequence ID" value="KAG5177072.1"/>
    <property type="molecule type" value="Genomic_DNA"/>
</dbReference>
<sequence length="225" mass="23780">MSSPSPEGLACIGRTFTSAGGSAPGTPEPAPKSARSSGETEEERVMRELQESEALARELMESEALASYQAGMDALRAAQGMGGWDEGMGEADIRAMRLAMGEEQEDDGGMGEGEEEEGDEETPMEYDALLELGEAIGDVKQERWRLRAPAAIARLPRKRAAARSPGAAAAAACITDAKCLVCMCEYEAGEELMALPCGHDYHASCVAAWLARADACPLCKRSVCG</sequence>
<evidence type="ECO:0000256" key="4">
    <source>
        <dbReference type="ARBA" id="ARBA00022723"/>
    </source>
</evidence>
<reference evidence="11" key="1">
    <citation type="submission" date="2021-02" db="EMBL/GenBank/DDBJ databases">
        <title>First Annotated Genome of the Yellow-green Alga Tribonema minus.</title>
        <authorList>
            <person name="Mahan K.M."/>
        </authorList>
    </citation>
    <scope>NUCLEOTIDE SEQUENCE</scope>
    <source>
        <strain evidence="11">UTEX B ZZ1240</strain>
    </source>
</reference>
<feature type="compositionally biased region" description="Basic and acidic residues" evidence="9">
    <location>
        <begin position="43"/>
        <end position="52"/>
    </location>
</feature>
<keyword evidence="5 8" id="KW-0863">Zinc-finger</keyword>
<gene>
    <name evidence="11" type="ORF">JKP88DRAFT_88987</name>
</gene>
<dbReference type="Proteomes" id="UP000664859">
    <property type="component" value="Unassembled WGS sequence"/>
</dbReference>
<evidence type="ECO:0000256" key="8">
    <source>
        <dbReference type="PROSITE-ProRule" id="PRU00175"/>
    </source>
</evidence>
<evidence type="ECO:0000256" key="6">
    <source>
        <dbReference type="ARBA" id="ARBA00022786"/>
    </source>
</evidence>
<evidence type="ECO:0000256" key="5">
    <source>
        <dbReference type="ARBA" id="ARBA00022771"/>
    </source>
</evidence>
<protein>
    <recommendedName>
        <fullName evidence="2">RING-type E3 ubiquitin transferase</fullName>
        <ecNumber evidence="2">2.3.2.27</ecNumber>
    </recommendedName>
</protein>
<keyword evidence="6" id="KW-0833">Ubl conjugation pathway</keyword>
<dbReference type="PANTHER" id="PTHR22937:SF65">
    <property type="entry name" value="E3 UBIQUITIN-PROTEIN LIGASE ARK2C"/>
    <property type="match status" value="1"/>
</dbReference>
<evidence type="ECO:0000259" key="10">
    <source>
        <dbReference type="PROSITE" id="PS50089"/>
    </source>
</evidence>
<evidence type="ECO:0000256" key="7">
    <source>
        <dbReference type="ARBA" id="ARBA00022833"/>
    </source>
</evidence>
<dbReference type="PROSITE" id="PS50089">
    <property type="entry name" value="ZF_RING_2"/>
    <property type="match status" value="1"/>
</dbReference>
<organism evidence="11 12">
    <name type="scientific">Tribonema minus</name>
    <dbReference type="NCBI Taxonomy" id="303371"/>
    <lineage>
        <taxon>Eukaryota</taxon>
        <taxon>Sar</taxon>
        <taxon>Stramenopiles</taxon>
        <taxon>Ochrophyta</taxon>
        <taxon>PX clade</taxon>
        <taxon>Xanthophyceae</taxon>
        <taxon>Tribonematales</taxon>
        <taxon>Tribonemataceae</taxon>
        <taxon>Tribonema</taxon>
    </lineage>
</organism>
<dbReference type="AlphaFoldDB" id="A0A836C9F1"/>
<dbReference type="InterPro" id="IPR013083">
    <property type="entry name" value="Znf_RING/FYVE/PHD"/>
</dbReference>
<dbReference type="EC" id="2.3.2.27" evidence="2"/>
<evidence type="ECO:0000313" key="11">
    <source>
        <dbReference type="EMBL" id="KAG5177072.1"/>
    </source>
</evidence>
<dbReference type="InterPro" id="IPR001841">
    <property type="entry name" value="Znf_RING"/>
</dbReference>
<feature type="domain" description="RING-type" evidence="10">
    <location>
        <begin position="179"/>
        <end position="220"/>
    </location>
</feature>
<dbReference type="Gene3D" id="3.30.40.10">
    <property type="entry name" value="Zinc/RING finger domain, C3HC4 (zinc finger)"/>
    <property type="match status" value="1"/>
</dbReference>
<dbReference type="PANTHER" id="PTHR22937">
    <property type="entry name" value="E3 UBIQUITIN-PROTEIN LIGASE RNF165"/>
    <property type="match status" value="1"/>
</dbReference>
<feature type="region of interest" description="Disordered" evidence="9">
    <location>
        <begin position="1"/>
        <end position="52"/>
    </location>
</feature>
<evidence type="ECO:0000256" key="2">
    <source>
        <dbReference type="ARBA" id="ARBA00012483"/>
    </source>
</evidence>
<keyword evidence="7" id="KW-0862">Zinc</keyword>
<keyword evidence="12" id="KW-1185">Reference proteome</keyword>
<dbReference type="SMART" id="SM00184">
    <property type="entry name" value="RING"/>
    <property type="match status" value="1"/>
</dbReference>
<proteinExistence type="predicted"/>
<evidence type="ECO:0000256" key="9">
    <source>
        <dbReference type="SAM" id="MobiDB-lite"/>
    </source>
</evidence>
<comment type="caution">
    <text evidence="11">The sequence shown here is derived from an EMBL/GenBank/DDBJ whole genome shotgun (WGS) entry which is preliminary data.</text>
</comment>